<dbReference type="AlphaFoldDB" id="A0A1I3MKK6"/>
<keyword evidence="2" id="KW-1185">Reference proteome</keyword>
<reference evidence="1 2" key="1">
    <citation type="submission" date="2016-10" db="EMBL/GenBank/DDBJ databases">
        <authorList>
            <person name="de Groot N.N."/>
        </authorList>
    </citation>
    <scope>NUCLEOTIDE SEQUENCE [LARGE SCALE GENOMIC DNA]</scope>
    <source>
        <strain evidence="1 2">LMG 23650</strain>
    </source>
</reference>
<name>A0A1I3MKK6_9BURK</name>
<dbReference type="EMBL" id="FOQU01000005">
    <property type="protein sequence ID" value="SFI97255.1"/>
    <property type="molecule type" value="Genomic_DNA"/>
</dbReference>
<dbReference type="RefSeq" id="WP_091012920.1">
    <property type="nucleotide sequence ID" value="NZ_CP041745.1"/>
</dbReference>
<proteinExistence type="predicted"/>
<evidence type="ECO:0000313" key="2">
    <source>
        <dbReference type="Proteomes" id="UP000199548"/>
    </source>
</evidence>
<accession>A0A1I3MKK6</accession>
<evidence type="ECO:0000313" key="1">
    <source>
        <dbReference type="EMBL" id="SFI97255.1"/>
    </source>
</evidence>
<gene>
    <name evidence="1" type="ORF">SAMN05192543_1053</name>
</gene>
<dbReference type="Proteomes" id="UP000199548">
    <property type="component" value="Unassembled WGS sequence"/>
</dbReference>
<dbReference type="OrthoDB" id="7834651at2"/>
<organism evidence="1 2">
    <name type="scientific">Paraburkholderia megapolitana</name>
    <dbReference type="NCBI Taxonomy" id="420953"/>
    <lineage>
        <taxon>Bacteria</taxon>
        <taxon>Pseudomonadati</taxon>
        <taxon>Pseudomonadota</taxon>
        <taxon>Betaproteobacteria</taxon>
        <taxon>Burkholderiales</taxon>
        <taxon>Burkholderiaceae</taxon>
        <taxon>Paraburkholderia</taxon>
    </lineage>
</organism>
<sequence length="280" mass="31417">MTDQGTPGDSGIPHEGTGRRVARGALQIAGGAVPVVGGVLSAIAGAWSENEQAKVNRFFEQWVKMLEEEIREKEATVIEIMGRLDLQDEKITTRVESREYQSLLKKTFREWSGAESEDKRVLIRNVLSNAAASAISSDDVVRMFIDWIGQYSELHFKVIGAIYESNGISRGAIWRKIGKGRVREDSADADLYKLLFRDLSMGGVVRQHRDTDYQGNFIAKPTSKKSSGNNSNVLKSAFDEEELYELTELGRQFVHYAMTELTSRIEYKYNPDIQERAGEG</sequence>
<protein>
    <submittedName>
        <fullName evidence="1">Uncharacterized protein</fullName>
    </submittedName>
</protein>